<proteinExistence type="predicted"/>
<dbReference type="SUPFAM" id="SSF101874">
    <property type="entry name" value="YceI-like"/>
    <property type="match status" value="1"/>
</dbReference>
<dbReference type="InterPro" id="IPR036761">
    <property type="entry name" value="TTHA0802/YceI-like_sf"/>
</dbReference>
<dbReference type="PANTHER" id="PTHR34406">
    <property type="entry name" value="PROTEIN YCEI"/>
    <property type="match status" value="1"/>
</dbReference>
<keyword evidence="1" id="KW-0732">Signal</keyword>
<dbReference type="EMBL" id="BSOG01000001">
    <property type="protein sequence ID" value="GLR11804.1"/>
    <property type="molecule type" value="Genomic_DNA"/>
</dbReference>
<dbReference type="Proteomes" id="UP001156706">
    <property type="component" value="Unassembled WGS sequence"/>
</dbReference>
<comment type="caution">
    <text evidence="3">The sequence shown here is derived from an EMBL/GenBank/DDBJ whole genome shotgun (WGS) entry which is preliminary data.</text>
</comment>
<keyword evidence="4" id="KW-1185">Reference proteome</keyword>
<protein>
    <submittedName>
        <fullName evidence="3">Polyisoprenoid-binding protein</fullName>
    </submittedName>
</protein>
<feature type="signal peptide" evidence="1">
    <location>
        <begin position="1"/>
        <end position="20"/>
    </location>
</feature>
<evidence type="ECO:0000313" key="4">
    <source>
        <dbReference type="Proteomes" id="UP001156706"/>
    </source>
</evidence>
<accession>A0ABQ5YFU7</accession>
<gene>
    <name evidence="3" type="ORF">GCM10007907_05940</name>
</gene>
<feature type="domain" description="Lipid/polyisoprenoid-binding YceI-like" evidence="2">
    <location>
        <begin position="24"/>
        <end position="186"/>
    </location>
</feature>
<evidence type="ECO:0000259" key="2">
    <source>
        <dbReference type="SMART" id="SM00867"/>
    </source>
</evidence>
<reference evidence="4" key="1">
    <citation type="journal article" date="2019" name="Int. J. Syst. Evol. Microbiol.">
        <title>The Global Catalogue of Microorganisms (GCM) 10K type strain sequencing project: providing services to taxonomists for standard genome sequencing and annotation.</title>
        <authorList>
            <consortium name="The Broad Institute Genomics Platform"/>
            <consortium name="The Broad Institute Genome Sequencing Center for Infectious Disease"/>
            <person name="Wu L."/>
            <person name="Ma J."/>
        </authorList>
    </citation>
    <scope>NUCLEOTIDE SEQUENCE [LARGE SCALE GENOMIC DNA]</scope>
    <source>
        <strain evidence="4">NBRC 110044</strain>
    </source>
</reference>
<dbReference type="PANTHER" id="PTHR34406:SF2">
    <property type="entry name" value="PERIPLASMIC PROTEIN"/>
    <property type="match status" value="1"/>
</dbReference>
<name>A0ABQ5YFU7_9NEIS</name>
<dbReference type="InterPro" id="IPR007372">
    <property type="entry name" value="Lipid/polyisoprenoid-bd_YceI"/>
</dbReference>
<dbReference type="SMART" id="SM00867">
    <property type="entry name" value="YceI"/>
    <property type="match status" value="1"/>
</dbReference>
<dbReference type="Gene3D" id="2.40.128.110">
    <property type="entry name" value="Lipid/polyisoprenoid-binding, YceI-like"/>
    <property type="match status" value="1"/>
</dbReference>
<dbReference type="RefSeq" id="WP_284194944.1">
    <property type="nucleotide sequence ID" value="NZ_BSOG01000001.1"/>
</dbReference>
<feature type="chain" id="PRO_5045907467" evidence="1">
    <location>
        <begin position="21"/>
        <end position="189"/>
    </location>
</feature>
<evidence type="ECO:0000256" key="1">
    <source>
        <dbReference type="SAM" id="SignalP"/>
    </source>
</evidence>
<sequence>MQTKLTALLIATALSATALAAPEKFVLDTTHTYPSFEVNHLGFSITRGFFKETEGTLELDRAAKTGKLEATIKASSIETGLGKRDDHLRGKDFFNVAEFPTAVVKADKFIFEGDKPVKAEGNLTMLGVTKPVTLNITPMKCDMRMGKDFVCGADVTTVIKRSDWGMKAYVPFVGDDVKITVQVEAEKQK</sequence>
<dbReference type="Pfam" id="PF04264">
    <property type="entry name" value="YceI"/>
    <property type="match status" value="1"/>
</dbReference>
<organism evidence="3 4">
    <name type="scientific">Chitinimonas prasina</name>
    <dbReference type="NCBI Taxonomy" id="1434937"/>
    <lineage>
        <taxon>Bacteria</taxon>
        <taxon>Pseudomonadati</taxon>
        <taxon>Pseudomonadota</taxon>
        <taxon>Betaproteobacteria</taxon>
        <taxon>Neisseriales</taxon>
        <taxon>Chitinibacteraceae</taxon>
        <taxon>Chitinimonas</taxon>
    </lineage>
</organism>
<evidence type="ECO:0000313" key="3">
    <source>
        <dbReference type="EMBL" id="GLR11804.1"/>
    </source>
</evidence>